<evidence type="ECO:0000313" key="2">
    <source>
        <dbReference type="EMBL" id="CUS15424.1"/>
    </source>
</evidence>
<gene>
    <name evidence="2" type="ORF">GSTUAT00000475001</name>
</gene>
<reference evidence="2" key="1">
    <citation type="submission" date="2015-10" db="EMBL/GenBank/DDBJ databases">
        <authorList>
            <person name="Regsiter A."/>
            <person name="william w."/>
        </authorList>
    </citation>
    <scope>NUCLEOTIDE SEQUENCE</scope>
    <source>
        <strain evidence="2">Montdore</strain>
    </source>
</reference>
<dbReference type="Proteomes" id="UP001412239">
    <property type="component" value="Unassembled WGS sequence"/>
</dbReference>
<organism evidence="2 3">
    <name type="scientific">Tuber aestivum</name>
    <name type="common">summer truffle</name>
    <dbReference type="NCBI Taxonomy" id="59557"/>
    <lineage>
        <taxon>Eukaryota</taxon>
        <taxon>Fungi</taxon>
        <taxon>Dikarya</taxon>
        <taxon>Ascomycota</taxon>
        <taxon>Pezizomycotina</taxon>
        <taxon>Pezizomycetes</taxon>
        <taxon>Pezizales</taxon>
        <taxon>Tuberaceae</taxon>
        <taxon>Tuber</taxon>
    </lineage>
</organism>
<keyword evidence="3" id="KW-1185">Reference proteome</keyword>
<evidence type="ECO:0000313" key="3">
    <source>
        <dbReference type="Proteomes" id="UP001412239"/>
    </source>
</evidence>
<feature type="region of interest" description="Disordered" evidence="1">
    <location>
        <begin position="147"/>
        <end position="199"/>
    </location>
</feature>
<feature type="compositionally biased region" description="Polar residues" evidence="1">
    <location>
        <begin position="1"/>
        <end position="11"/>
    </location>
</feature>
<accession>A0A292Q7P1</accession>
<feature type="compositionally biased region" description="Basic and acidic residues" evidence="1">
    <location>
        <begin position="187"/>
        <end position="199"/>
    </location>
</feature>
<feature type="region of interest" description="Disordered" evidence="1">
    <location>
        <begin position="1"/>
        <end position="30"/>
    </location>
</feature>
<evidence type="ECO:0000256" key="1">
    <source>
        <dbReference type="SAM" id="MobiDB-lite"/>
    </source>
</evidence>
<name>A0A292Q7P1_9PEZI</name>
<dbReference type="AlphaFoldDB" id="A0A292Q7P1"/>
<sequence>MDPESVSQQSRVVGMHRGGPQNAPERAISRKPKLVMGISGVTWAKTKSCQPPDPAFDTTRHQKITHALLVELGASDLIPTPVPKDIRNTRQLLEYEDFESLKRIERNRLIYPERLSPVEETLFMTARKKAMMPSYIRTRVESMYRSSGGSLSSIENDPEEDSAEEIGVGKVRLFPLGGDRPGKPRHRLDLWKPKPAWEE</sequence>
<dbReference type="EMBL" id="LN890947">
    <property type="protein sequence ID" value="CUS15424.1"/>
    <property type="molecule type" value="Genomic_DNA"/>
</dbReference>
<proteinExistence type="predicted"/>
<protein>
    <submittedName>
        <fullName evidence="2">Uncharacterized protein</fullName>
    </submittedName>
</protein>